<dbReference type="STRING" id="329046.A0A1Y2BEL7"/>
<dbReference type="OrthoDB" id="2162602at2759"/>
<feature type="domain" description="ATP-dependent helicase CHD1-2/hrp3 HTH" evidence="2">
    <location>
        <begin position="156"/>
        <end position="226"/>
    </location>
</feature>
<keyword evidence="4" id="KW-1185">Reference proteome</keyword>
<sequence>MGAEASRQASPTVPQSETPSTQITLTDQQTNALIQSMLRFGSPHLRFETIVKDASLDSTDTSTIIAAGKGIFKTCKAAVKAQQEVDAVSPALSKRKSLQPPVSTTINNASTVNATLFVQRIRELDLLTGRIHDMKDLSHGLEELTKDLSEFEFPLPRNWDIDWTWTDDAMLLYGVYKHGYGSWQLIEQDEELPFRDRFFLGSSEDKKPKDRQLCHRVDLVLKYLKEEEEERLKLDPEAEDDTDENRVGVSKNSEDGDMPKWLSFVLHTFLPAPVEDFFGDGQNVHE</sequence>
<reference evidence="3 4" key="1">
    <citation type="submission" date="2016-07" db="EMBL/GenBank/DDBJ databases">
        <title>Pervasive Adenine N6-methylation of Active Genes in Fungi.</title>
        <authorList>
            <consortium name="DOE Joint Genome Institute"/>
            <person name="Mondo S.J."/>
            <person name="Dannebaum R.O."/>
            <person name="Kuo R.C."/>
            <person name="Labutti K."/>
            <person name="Haridas S."/>
            <person name="Kuo A."/>
            <person name="Salamov A."/>
            <person name="Ahrendt S.R."/>
            <person name="Lipzen A."/>
            <person name="Sullivan W."/>
            <person name="Andreopoulos W.B."/>
            <person name="Clum A."/>
            <person name="Lindquist E."/>
            <person name="Daum C."/>
            <person name="Ramamoorthy G.K."/>
            <person name="Gryganskyi A."/>
            <person name="Culley D."/>
            <person name="Magnuson J.K."/>
            <person name="James T.Y."/>
            <person name="O'Malley M.A."/>
            <person name="Stajich J.E."/>
            <person name="Spatafora J.W."/>
            <person name="Visel A."/>
            <person name="Grigoriev I.V."/>
        </authorList>
    </citation>
    <scope>NUCLEOTIDE SEQUENCE [LARGE SCALE GENOMIC DNA]</scope>
    <source>
        <strain evidence="3 4">JEL800</strain>
    </source>
</reference>
<dbReference type="Proteomes" id="UP000193642">
    <property type="component" value="Unassembled WGS sequence"/>
</dbReference>
<feature type="region of interest" description="Disordered" evidence="1">
    <location>
        <begin position="232"/>
        <end position="258"/>
    </location>
</feature>
<feature type="region of interest" description="Disordered" evidence="1">
    <location>
        <begin position="1"/>
        <end position="22"/>
    </location>
</feature>
<feature type="compositionally biased region" description="Polar residues" evidence="1">
    <location>
        <begin position="7"/>
        <end position="22"/>
    </location>
</feature>
<dbReference type="Gene3D" id="6.10.140.1440">
    <property type="match status" value="1"/>
</dbReference>
<evidence type="ECO:0000259" key="2">
    <source>
        <dbReference type="Pfam" id="PF23588"/>
    </source>
</evidence>
<protein>
    <recommendedName>
        <fullName evidence="2">ATP-dependent helicase CHD1-2/hrp3 HTH domain-containing protein</fullName>
    </recommendedName>
</protein>
<dbReference type="Gene3D" id="1.10.10.60">
    <property type="entry name" value="Homeodomain-like"/>
    <property type="match status" value="1"/>
</dbReference>
<evidence type="ECO:0000313" key="4">
    <source>
        <dbReference type="Proteomes" id="UP000193642"/>
    </source>
</evidence>
<dbReference type="Pfam" id="PF23588">
    <property type="entry name" value="HTH_CHD1_Hrp3"/>
    <property type="match status" value="1"/>
</dbReference>
<evidence type="ECO:0000313" key="3">
    <source>
        <dbReference type="EMBL" id="ORY33271.1"/>
    </source>
</evidence>
<dbReference type="SUPFAM" id="SSF46689">
    <property type="entry name" value="Homeodomain-like"/>
    <property type="match status" value="1"/>
</dbReference>
<dbReference type="InterPro" id="IPR009057">
    <property type="entry name" value="Homeodomain-like_sf"/>
</dbReference>
<proteinExistence type="predicted"/>
<dbReference type="EMBL" id="MCGO01000068">
    <property type="protein sequence ID" value="ORY33271.1"/>
    <property type="molecule type" value="Genomic_DNA"/>
</dbReference>
<dbReference type="AlphaFoldDB" id="A0A1Y2BEL7"/>
<accession>A0A1Y2BEL7</accession>
<comment type="caution">
    <text evidence="3">The sequence shown here is derived from an EMBL/GenBank/DDBJ whole genome shotgun (WGS) entry which is preliminary data.</text>
</comment>
<gene>
    <name evidence="3" type="ORF">BCR33DRAFT_723246</name>
</gene>
<organism evidence="3 4">
    <name type="scientific">Rhizoclosmatium globosum</name>
    <dbReference type="NCBI Taxonomy" id="329046"/>
    <lineage>
        <taxon>Eukaryota</taxon>
        <taxon>Fungi</taxon>
        <taxon>Fungi incertae sedis</taxon>
        <taxon>Chytridiomycota</taxon>
        <taxon>Chytridiomycota incertae sedis</taxon>
        <taxon>Chytridiomycetes</taxon>
        <taxon>Chytridiales</taxon>
        <taxon>Chytriomycetaceae</taxon>
        <taxon>Rhizoclosmatium</taxon>
    </lineage>
</organism>
<dbReference type="InterPro" id="IPR056302">
    <property type="entry name" value="CHD1-2/Hrp3_HTH"/>
</dbReference>
<evidence type="ECO:0000256" key="1">
    <source>
        <dbReference type="SAM" id="MobiDB-lite"/>
    </source>
</evidence>
<name>A0A1Y2BEL7_9FUNG</name>